<evidence type="ECO:0000256" key="1">
    <source>
        <dbReference type="SAM" id="Phobius"/>
    </source>
</evidence>
<gene>
    <name evidence="2" type="ORF">TUM4630_36260</name>
</gene>
<protein>
    <recommendedName>
        <fullName evidence="4">Tetratricopeptide repeat protein</fullName>
    </recommendedName>
</protein>
<comment type="caution">
    <text evidence="2">The sequence shown here is derived from an EMBL/GenBank/DDBJ whole genome shotgun (WGS) entry which is preliminary data.</text>
</comment>
<organism evidence="2 3">
    <name type="scientific">Shewanella algidipiscicola</name>
    <dbReference type="NCBI Taxonomy" id="614070"/>
    <lineage>
        <taxon>Bacteria</taxon>
        <taxon>Pseudomonadati</taxon>
        <taxon>Pseudomonadota</taxon>
        <taxon>Gammaproteobacteria</taxon>
        <taxon>Alteromonadales</taxon>
        <taxon>Shewanellaceae</taxon>
        <taxon>Shewanella</taxon>
    </lineage>
</organism>
<name>A0ABQ4NTN5_9GAMM</name>
<dbReference type="Proteomes" id="UP000761574">
    <property type="component" value="Unassembled WGS sequence"/>
</dbReference>
<proteinExistence type="predicted"/>
<sequence length="257" mass="29192">MTNLLSTEVSVLHVLALLAHVFLIFLAVALRNILPLFTIGVVIFYTGHSVESFIIPIRDIAFEHRTYLPNIGLSISCVSVFAHLLNRYPRFNVFVLISLCVTLTAMTYNRNQLWQEPFKFYENEYRLSPQNPRAMEQFAVELMSIDKRDAAEVLLRDAININLSSGKLSASSLNNLIVILTKRRDLNGVIETANIALKYVTNRHDRSMIMASTSYAYLSMGYCEFAYELSQSALELDPTNIDAKRYIDKCSSSISHH</sequence>
<feature type="transmembrane region" description="Helical" evidence="1">
    <location>
        <begin position="12"/>
        <end position="30"/>
    </location>
</feature>
<dbReference type="SUPFAM" id="SSF48452">
    <property type="entry name" value="TPR-like"/>
    <property type="match status" value="1"/>
</dbReference>
<keyword evidence="1" id="KW-0812">Transmembrane</keyword>
<feature type="transmembrane region" description="Helical" evidence="1">
    <location>
        <begin position="91"/>
        <end position="109"/>
    </location>
</feature>
<feature type="transmembrane region" description="Helical" evidence="1">
    <location>
        <begin position="36"/>
        <end position="55"/>
    </location>
</feature>
<dbReference type="EMBL" id="BPFB01000102">
    <property type="protein sequence ID" value="GIU03111.1"/>
    <property type="molecule type" value="Genomic_DNA"/>
</dbReference>
<evidence type="ECO:0008006" key="4">
    <source>
        <dbReference type="Google" id="ProtNLM"/>
    </source>
</evidence>
<evidence type="ECO:0000313" key="2">
    <source>
        <dbReference type="EMBL" id="GIU03111.1"/>
    </source>
</evidence>
<accession>A0ABQ4NTN5</accession>
<dbReference type="Gene3D" id="1.25.40.10">
    <property type="entry name" value="Tetratricopeptide repeat domain"/>
    <property type="match status" value="1"/>
</dbReference>
<dbReference type="InterPro" id="IPR011990">
    <property type="entry name" value="TPR-like_helical_dom_sf"/>
</dbReference>
<evidence type="ECO:0000313" key="3">
    <source>
        <dbReference type="Proteomes" id="UP000761574"/>
    </source>
</evidence>
<keyword evidence="1" id="KW-1133">Transmembrane helix</keyword>
<keyword evidence="1" id="KW-0472">Membrane</keyword>
<feature type="transmembrane region" description="Helical" evidence="1">
    <location>
        <begin position="67"/>
        <end position="85"/>
    </location>
</feature>
<reference evidence="2 3" key="1">
    <citation type="submission" date="2021-05" db="EMBL/GenBank/DDBJ databases">
        <title>Molecular characterization for Shewanella algae harboring chromosomal blaOXA-55-like strains isolated from clinical and environment sample.</title>
        <authorList>
            <person name="Ohama Y."/>
            <person name="Aoki K."/>
            <person name="Harada S."/>
            <person name="Moriya K."/>
            <person name="Ishii Y."/>
            <person name="Tateda K."/>
        </authorList>
    </citation>
    <scope>NUCLEOTIDE SEQUENCE [LARGE SCALE GENOMIC DNA]</scope>
    <source>
        <strain evidence="2 3">LMG 23746</strain>
    </source>
</reference>
<keyword evidence="3" id="KW-1185">Reference proteome</keyword>